<gene>
    <name evidence="2" type="ORF">ENR64_25390</name>
</gene>
<sequence length="249" mass="29134">MQLILPESCRTQMQHIQESPKFRYVPGEGLRAVPFPGYSVVTPPGTAEAENETFYQSLERYQQQLIKDMGSNILAPVPPPSFHLTLADLIWDSAYRDALQQKPEYEAQLRQQMVKIFEQSQMMNEGNPIHFQAIGLFIMTRAIAMCLVPTNESDYDRMLKFRRSIYQNRELMGLGIEQQYYFTPHITLGYFSEVPPPEMLGQCCESLVTLNHQWLEESNKDFWVNRAELRKFNDMTDYYRESDWAVFGF</sequence>
<accession>A0A7C3KJ01</accession>
<dbReference type="Gene3D" id="3.90.1140.10">
    <property type="entry name" value="Cyclic phosphodiesterase"/>
    <property type="match status" value="1"/>
</dbReference>
<dbReference type="InterPro" id="IPR009097">
    <property type="entry name" value="Cyclic_Pdiesterase"/>
</dbReference>
<protein>
    <submittedName>
        <fullName evidence="2">DUF1868 domain-containing protein</fullName>
    </submittedName>
</protein>
<dbReference type="SUPFAM" id="SSF55144">
    <property type="entry name" value="LigT-like"/>
    <property type="match status" value="1"/>
</dbReference>
<organism evidence="2">
    <name type="scientific">Oscillatoriales cyanobacterium SpSt-418</name>
    <dbReference type="NCBI Taxonomy" id="2282169"/>
    <lineage>
        <taxon>Bacteria</taxon>
        <taxon>Bacillati</taxon>
        <taxon>Cyanobacteriota</taxon>
        <taxon>Cyanophyceae</taxon>
        <taxon>Oscillatoriophycideae</taxon>
        <taxon>Oscillatoriales</taxon>
    </lineage>
</organism>
<evidence type="ECO:0000313" key="2">
    <source>
        <dbReference type="EMBL" id="HFN01029.1"/>
    </source>
</evidence>
<name>A0A7C3KJ01_9CYAN</name>
<reference evidence="2" key="1">
    <citation type="journal article" date="2020" name="mSystems">
        <title>Genome- and Community-Level Interaction Insights into Carbon Utilization and Element Cycling Functions of Hydrothermarchaeota in Hydrothermal Sediment.</title>
        <authorList>
            <person name="Zhou Z."/>
            <person name="Liu Y."/>
            <person name="Xu W."/>
            <person name="Pan J."/>
            <person name="Luo Z.H."/>
            <person name="Li M."/>
        </authorList>
    </citation>
    <scope>NUCLEOTIDE SEQUENCE [LARGE SCALE GENOMIC DNA]</scope>
    <source>
        <strain evidence="2">SpSt-418</strain>
    </source>
</reference>
<dbReference type="Pfam" id="PF08975">
    <property type="entry name" value="2H-phosphodiest"/>
    <property type="match status" value="1"/>
</dbReference>
<dbReference type="AlphaFoldDB" id="A0A7C3KJ01"/>
<proteinExistence type="predicted"/>
<feature type="domain" description="DUF1868" evidence="1">
    <location>
        <begin position="31"/>
        <end position="94"/>
    </location>
</feature>
<dbReference type="InterPro" id="IPR015069">
    <property type="entry name" value="2H-PEstase_DUF1868"/>
</dbReference>
<dbReference type="EMBL" id="DSRU01000361">
    <property type="protein sequence ID" value="HFN01029.1"/>
    <property type="molecule type" value="Genomic_DNA"/>
</dbReference>
<evidence type="ECO:0000259" key="1">
    <source>
        <dbReference type="Pfam" id="PF08975"/>
    </source>
</evidence>
<comment type="caution">
    <text evidence="2">The sequence shown here is derived from an EMBL/GenBank/DDBJ whole genome shotgun (WGS) entry which is preliminary data.</text>
</comment>